<evidence type="ECO:0000259" key="1">
    <source>
        <dbReference type="Pfam" id="PF03372"/>
    </source>
</evidence>
<dbReference type="Pfam" id="PF03372">
    <property type="entry name" value="Exo_endo_phos"/>
    <property type="match status" value="1"/>
</dbReference>
<dbReference type="Proteomes" id="UP000095039">
    <property type="component" value="Unassembled WGS sequence"/>
</dbReference>
<dbReference type="EMBL" id="AJWN02000014">
    <property type="protein sequence ID" value="OEE63862.1"/>
    <property type="molecule type" value="Genomic_DNA"/>
</dbReference>
<accession>A0A1E5CFH1</accession>
<proteinExistence type="predicted"/>
<dbReference type="InterPro" id="IPR005135">
    <property type="entry name" value="Endo/exonuclease/phosphatase"/>
</dbReference>
<sequence length="362" mass="40573">MVTPQTTLRFATFNVAMSADQPDQVFSSLRNADSERFNRIAAIIQHCQPDVLLLCEFDHHGEGGDDGMLAYFQSHYLNQSQYGQCPITYPFQYLPPTNTGLPLFDGEEVSSAPERAHGFGRHHGQYGFILLSKYPLDIDNARSWQSFLWQSMPNTRMPRHYFDHAVEQRLRLSSKNHVAIPVFVGEHTVHVVACHPTPPVFDGAEKRNLKRNADEIRLLHDILKNESYLVDDKGLVGGLAKGSSFVVMGDLNADPKNGEGDKAVIAQLIGDTRIQPFPIPQSGGAAHFVRGRHVRNKNQATHQRGLRLDYVLPSKDLQVKETGVFWPAPDDQLLTLLLDDVGKFRASATSDHRLIWADICLS</sequence>
<gene>
    <name evidence="2" type="ORF">A1OK_18820</name>
</gene>
<organism evidence="2 3">
    <name type="scientific">Enterovibrio norvegicus FF-454</name>
    <dbReference type="NCBI Taxonomy" id="1185651"/>
    <lineage>
        <taxon>Bacteria</taxon>
        <taxon>Pseudomonadati</taxon>
        <taxon>Pseudomonadota</taxon>
        <taxon>Gammaproteobacteria</taxon>
        <taxon>Vibrionales</taxon>
        <taxon>Vibrionaceae</taxon>
        <taxon>Enterovibrio</taxon>
    </lineage>
</organism>
<dbReference type="GO" id="GO:0004519">
    <property type="term" value="F:endonuclease activity"/>
    <property type="evidence" value="ECO:0007669"/>
    <property type="project" value="UniProtKB-KW"/>
</dbReference>
<reference evidence="2 3" key="1">
    <citation type="journal article" date="2012" name="Science">
        <title>Ecological populations of bacteria act as socially cohesive units of antibiotic production and resistance.</title>
        <authorList>
            <person name="Cordero O.X."/>
            <person name="Wildschutte H."/>
            <person name="Kirkup B."/>
            <person name="Proehl S."/>
            <person name="Ngo L."/>
            <person name="Hussain F."/>
            <person name="Le Roux F."/>
            <person name="Mincer T."/>
            <person name="Polz M.F."/>
        </authorList>
    </citation>
    <scope>NUCLEOTIDE SEQUENCE [LARGE SCALE GENOMIC DNA]</scope>
    <source>
        <strain evidence="2 3">FF-454</strain>
    </source>
</reference>
<keyword evidence="2" id="KW-0255">Endonuclease</keyword>
<evidence type="ECO:0000313" key="3">
    <source>
        <dbReference type="Proteomes" id="UP000095039"/>
    </source>
</evidence>
<name>A0A1E5CFH1_9GAMM</name>
<dbReference type="InterPro" id="IPR036691">
    <property type="entry name" value="Endo/exonu/phosph_ase_sf"/>
</dbReference>
<keyword evidence="3" id="KW-1185">Reference proteome</keyword>
<feature type="domain" description="Endonuclease/exonuclease/phosphatase" evidence="1">
    <location>
        <begin position="11"/>
        <end position="352"/>
    </location>
</feature>
<keyword evidence="2" id="KW-0540">Nuclease</keyword>
<dbReference type="Gene3D" id="3.60.10.10">
    <property type="entry name" value="Endonuclease/exonuclease/phosphatase"/>
    <property type="match status" value="1"/>
</dbReference>
<protein>
    <submittedName>
        <fullName evidence="2">Endonuclease</fullName>
    </submittedName>
</protein>
<comment type="caution">
    <text evidence="2">The sequence shown here is derived from an EMBL/GenBank/DDBJ whole genome shotgun (WGS) entry which is preliminary data.</text>
</comment>
<dbReference type="SUPFAM" id="SSF56219">
    <property type="entry name" value="DNase I-like"/>
    <property type="match status" value="1"/>
</dbReference>
<keyword evidence="2" id="KW-0378">Hydrolase</keyword>
<evidence type="ECO:0000313" key="2">
    <source>
        <dbReference type="EMBL" id="OEE63862.1"/>
    </source>
</evidence>
<dbReference type="RefSeq" id="WP_016958141.1">
    <property type="nucleotide sequence ID" value="NZ_AJWN02000014.1"/>
</dbReference>
<dbReference type="AlphaFoldDB" id="A0A1E5CFH1"/>